<evidence type="ECO:0000256" key="6">
    <source>
        <dbReference type="ARBA" id="ARBA00022898"/>
    </source>
</evidence>
<comment type="catalytic activity">
    <reaction evidence="9">
        <text>O-phospho-L-threonine + H(+) = (R)-1-aminopropan-2-yl phosphate + CO2</text>
        <dbReference type="Rhea" id="RHEA:11492"/>
        <dbReference type="ChEBI" id="CHEBI:15378"/>
        <dbReference type="ChEBI" id="CHEBI:16526"/>
        <dbReference type="ChEBI" id="CHEBI:58563"/>
        <dbReference type="ChEBI" id="CHEBI:58675"/>
        <dbReference type="EC" id="4.1.1.81"/>
    </reaction>
</comment>
<evidence type="ECO:0000313" key="12">
    <source>
        <dbReference type="Proteomes" id="UP000629025"/>
    </source>
</evidence>
<dbReference type="InterPro" id="IPR005860">
    <property type="entry name" value="CobD"/>
</dbReference>
<evidence type="ECO:0000256" key="7">
    <source>
        <dbReference type="ARBA" id="ARBA00023239"/>
    </source>
</evidence>
<dbReference type="RefSeq" id="WP_188748861.1">
    <property type="nucleotide sequence ID" value="NZ_BMIJ01000005.1"/>
</dbReference>
<sequence>MGAMGQLEHGGGLNAAAERYRIPRSQWLDLSTGINPQGWPVPAIPGEVFARLPEADDELEMAAAAYYGSDQLLPLAGSQQAIQLLPRLRKALCGSARVGVLTPGYAEHRHHWQLHGHRVLGLSVLQIEIQLPQLDVLVLINPCNPSSCSFPREQLERWHRQLAARGGWLVVDEAFIDATQEQSLIGPVIPEGLIILRSLGKFFGLAGLRVGFLFADAELREAVANEMGPWALAHPSRWLATRALLDRQWQRQAQASLHHQQRRLVQLLQQYFAQPVRSTSLFAWVATEQAGAIQQRLALGAVLVRRFDDPPGLRFGLPGTEAQWRQLERVLQEVMQ</sequence>
<comment type="pathway">
    <text evidence="3">Cofactor biosynthesis; adenosylcobalamin biosynthesis.</text>
</comment>
<evidence type="ECO:0000256" key="3">
    <source>
        <dbReference type="ARBA" id="ARBA00004953"/>
    </source>
</evidence>
<gene>
    <name evidence="11" type="primary">cobC</name>
    <name evidence="11" type="ORF">GCM10011352_25230</name>
</gene>
<accession>A0ABQ1KJM4</accession>
<dbReference type="Gene3D" id="3.90.1150.10">
    <property type="entry name" value="Aspartate Aminotransferase, domain 1"/>
    <property type="match status" value="1"/>
</dbReference>
<evidence type="ECO:0000256" key="1">
    <source>
        <dbReference type="ARBA" id="ARBA00001933"/>
    </source>
</evidence>
<organism evidence="11 12">
    <name type="scientific">Marinobacterium zhoushanense</name>
    <dbReference type="NCBI Taxonomy" id="1679163"/>
    <lineage>
        <taxon>Bacteria</taxon>
        <taxon>Pseudomonadati</taxon>
        <taxon>Pseudomonadota</taxon>
        <taxon>Gammaproteobacteria</taxon>
        <taxon>Oceanospirillales</taxon>
        <taxon>Oceanospirillaceae</taxon>
        <taxon>Marinobacterium</taxon>
    </lineage>
</organism>
<reference evidence="12" key="1">
    <citation type="journal article" date="2019" name="Int. J. Syst. Evol. Microbiol.">
        <title>The Global Catalogue of Microorganisms (GCM) 10K type strain sequencing project: providing services to taxonomists for standard genome sequencing and annotation.</title>
        <authorList>
            <consortium name="The Broad Institute Genomics Platform"/>
            <consortium name="The Broad Institute Genome Sequencing Center for Infectious Disease"/>
            <person name="Wu L."/>
            <person name="Ma J."/>
        </authorList>
    </citation>
    <scope>NUCLEOTIDE SEQUENCE [LARGE SCALE GENOMIC DNA]</scope>
    <source>
        <strain evidence="12">CGMCC 1.15341</strain>
    </source>
</reference>
<evidence type="ECO:0000256" key="2">
    <source>
        <dbReference type="ARBA" id="ARBA00003444"/>
    </source>
</evidence>
<dbReference type="Pfam" id="PF00155">
    <property type="entry name" value="Aminotran_1_2"/>
    <property type="match status" value="1"/>
</dbReference>
<dbReference type="InterPro" id="IPR004839">
    <property type="entry name" value="Aminotransferase_I/II_large"/>
</dbReference>
<dbReference type="InterPro" id="IPR004838">
    <property type="entry name" value="NHTrfase_class1_PyrdxlP-BS"/>
</dbReference>
<dbReference type="SUPFAM" id="SSF53383">
    <property type="entry name" value="PLP-dependent transferases"/>
    <property type="match status" value="1"/>
</dbReference>
<name>A0ABQ1KJM4_9GAMM</name>
<dbReference type="PROSITE" id="PS00105">
    <property type="entry name" value="AA_TRANSFER_CLASS_1"/>
    <property type="match status" value="1"/>
</dbReference>
<dbReference type="Gene3D" id="3.40.640.10">
    <property type="entry name" value="Type I PLP-dependent aspartate aminotransferase-like (Major domain)"/>
    <property type="match status" value="1"/>
</dbReference>
<dbReference type="PANTHER" id="PTHR42885:SF1">
    <property type="entry name" value="THREONINE-PHOSPHATE DECARBOXYLASE"/>
    <property type="match status" value="1"/>
</dbReference>
<dbReference type="CDD" id="cd00609">
    <property type="entry name" value="AAT_like"/>
    <property type="match status" value="1"/>
</dbReference>
<evidence type="ECO:0000256" key="5">
    <source>
        <dbReference type="ARBA" id="ARBA00022573"/>
    </source>
</evidence>
<comment type="caution">
    <text evidence="11">The sequence shown here is derived from an EMBL/GenBank/DDBJ whole genome shotgun (WGS) entry which is preliminary data.</text>
</comment>
<proteinExistence type="predicted"/>
<dbReference type="InterPro" id="IPR015424">
    <property type="entry name" value="PyrdxlP-dep_Trfase"/>
</dbReference>
<evidence type="ECO:0000313" key="11">
    <source>
        <dbReference type="EMBL" id="GGB98078.1"/>
    </source>
</evidence>
<protein>
    <recommendedName>
        <fullName evidence="4">threonine-phosphate decarboxylase</fullName>
        <ecNumber evidence="4">4.1.1.81</ecNumber>
    </recommendedName>
    <alternativeName>
        <fullName evidence="8">L-threonine-O-3-phosphate decarboxylase</fullName>
    </alternativeName>
</protein>
<keyword evidence="5" id="KW-0169">Cobalamin biosynthesis</keyword>
<feature type="domain" description="Aminotransferase class I/classII large" evidence="10">
    <location>
        <begin position="56"/>
        <end position="317"/>
    </location>
</feature>
<comment type="cofactor">
    <cofactor evidence="1">
        <name>pyridoxal 5'-phosphate</name>
        <dbReference type="ChEBI" id="CHEBI:597326"/>
    </cofactor>
</comment>
<keyword evidence="12" id="KW-1185">Reference proteome</keyword>
<evidence type="ECO:0000256" key="4">
    <source>
        <dbReference type="ARBA" id="ARBA00012285"/>
    </source>
</evidence>
<evidence type="ECO:0000256" key="9">
    <source>
        <dbReference type="ARBA" id="ARBA00048531"/>
    </source>
</evidence>
<dbReference type="NCBIfam" id="TIGR01140">
    <property type="entry name" value="L_thr_O3P_dcar"/>
    <property type="match status" value="1"/>
</dbReference>
<evidence type="ECO:0000256" key="8">
    <source>
        <dbReference type="ARBA" id="ARBA00029996"/>
    </source>
</evidence>
<keyword evidence="6" id="KW-0663">Pyridoxal phosphate</keyword>
<dbReference type="EC" id="4.1.1.81" evidence="4"/>
<evidence type="ECO:0000259" key="10">
    <source>
        <dbReference type="Pfam" id="PF00155"/>
    </source>
</evidence>
<dbReference type="Proteomes" id="UP000629025">
    <property type="component" value="Unassembled WGS sequence"/>
</dbReference>
<keyword evidence="7" id="KW-0456">Lyase</keyword>
<dbReference type="InterPro" id="IPR015422">
    <property type="entry name" value="PyrdxlP-dep_Trfase_small"/>
</dbReference>
<comment type="function">
    <text evidence="2">Decarboxylates L-threonine-O-3-phosphate to yield (R)-1-amino-2-propanol O-2-phosphate, the precursor for the linkage between the nucleotide loop and the corrin ring in cobalamin.</text>
</comment>
<dbReference type="InterPro" id="IPR015421">
    <property type="entry name" value="PyrdxlP-dep_Trfase_major"/>
</dbReference>
<dbReference type="PANTHER" id="PTHR42885">
    <property type="entry name" value="HISTIDINOL-PHOSPHATE AMINOTRANSFERASE-RELATED"/>
    <property type="match status" value="1"/>
</dbReference>
<dbReference type="EMBL" id="BMIJ01000005">
    <property type="protein sequence ID" value="GGB98078.1"/>
    <property type="molecule type" value="Genomic_DNA"/>
</dbReference>